<evidence type="ECO:0000313" key="1">
    <source>
        <dbReference type="EMBL" id="KZV55489.1"/>
    </source>
</evidence>
<dbReference type="EMBL" id="KQ988530">
    <property type="protein sequence ID" value="KZV55489.1"/>
    <property type="molecule type" value="Genomic_DNA"/>
</dbReference>
<keyword evidence="2" id="KW-1185">Reference proteome</keyword>
<reference evidence="1 2" key="1">
    <citation type="journal article" date="2015" name="Proc. Natl. Acad. Sci. U.S.A.">
        <title>The resurrection genome of Boea hygrometrica: A blueprint for survival of dehydration.</title>
        <authorList>
            <person name="Xiao L."/>
            <person name="Yang G."/>
            <person name="Zhang L."/>
            <person name="Yang X."/>
            <person name="Zhao S."/>
            <person name="Ji Z."/>
            <person name="Zhou Q."/>
            <person name="Hu M."/>
            <person name="Wang Y."/>
            <person name="Chen M."/>
            <person name="Xu Y."/>
            <person name="Jin H."/>
            <person name="Xiao X."/>
            <person name="Hu G."/>
            <person name="Bao F."/>
            <person name="Hu Y."/>
            <person name="Wan P."/>
            <person name="Li L."/>
            <person name="Deng X."/>
            <person name="Kuang T."/>
            <person name="Xiang C."/>
            <person name="Zhu J.K."/>
            <person name="Oliver M.J."/>
            <person name="He Y."/>
        </authorList>
    </citation>
    <scope>NUCLEOTIDE SEQUENCE [LARGE SCALE GENOMIC DNA]</scope>
    <source>
        <strain evidence="2">cv. XS01</strain>
    </source>
</reference>
<protein>
    <submittedName>
        <fullName evidence="1">Uncharacterized protein</fullName>
    </submittedName>
</protein>
<dbReference type="AlphaFoldDB" id="A0A2Z7D7H1"/>
<evidence type="ECO:0000313" key="2">
    <source>
        <dbReference type="Proteomes" id="UP000250235"/>
    </source>
</evidence>
<name>A0A2Z7D7H1_9LAMI</name>
<dbReference type="Proteomes" id="UP000250235">
    <property type="component" value="Unassembled WGS sequence"/>
</dbReference>
<proteinExistence type="predicted"/>
<accession>A0A2Z7D7H1</accession>
<gene>
    <name evidence="1" type="ORF">F511_38860</name>
</gene>
<organism evidence="1 2">
    <name type="scientific">Dorcoceras hygrometricum</name>
    <dbReference type="NCBI Taxonomy" id="472368"/>
    <lineage>
        <taxon>Eukaryota</taxon>
        <taxon>Viridiplantae</taxon>
        <taxon>Streptophyta</taxon>
        <taxon>Embryophyta</taxon>
        <taxon>Tracheophyta</taxon>
        <taxon>Spermatophyta</taxon>
        <taxon>Magnoliopsida</taxon>
        <taxon>eudicotyledons</taxon>
        <taxon>Gunneridae</taxon>
        <taxon>Pentapetalae</taxon>
        <taxon>asterids</taxon>
        <taxon>lamiids</taxon>
        <taxon>Lamiales</taxon>
        <taxon>Gesneriaceae</taxon>
        <taxon>Didymocarpoideae</taxon>
        <taxon>Trichosporeae</taxon>
        <taxon>Loxocarpinae</taxon>
        <taxon>Dorcoceras</taxon>
    </lineage>
</organism>
<sequence>MDRIRRRSSRSTVEVPIPSWNWLEPGLDAIKLRISSLEYQESLATTINKHPTTQLKYFYETNPELIQAPTSSQLEDLISVRRHVTAQRCSIHTDQLALPKAYQLRAGLYQISSHLIWSMINPINYPN</sequence>